<evidence type="ECO:0000259" key="10">
    <source>
        <dbReference type="SMART" id="SM00316"/>
    </source>
</evidence>
<keyword evidence="6 9" id="KW-0378">Hydrolase</keyword>
<dbReference type="Gene3D" id="2.40.50.140">
    <property type="entry name" value="Nucleic acid-binding proteins"/>
    <property type="match status" value="2"/>
</dbReference>
<dbReference type="Pfam" id="PF08206">
    <property type="entry name" value="OB_RNB"/>
    <property type="match status" value="1"/>
</dbReference>
<dbReference type="InterPro" id="IPR040476">
    <property type="entry name" value="CSD2"/>
</dbReference>
<dbReference type="Pfam" id="PF00773">
    <property type="entry name" value="RNB"/>
    <property type="match status" value="1"/>
</dbReference>
<evidence type="ECO:0000313" key="13">
    <source>
        <dbReference type="EMBL" id="OBX11113.1"/>
    </source>
</evidence>
<dbReference type="HAMAP" id="MF_01036">
    <property type="entry name" value="RNase_II"/>
    <property type="match status" value="1"/>
</dbReference>
<dbReference type="PANTHER" id="PTHR23355">
    <property type="entry name" value="RIBONUCLEASE"/>
    <property type="match status" value="1"/>
</dbReference>
<dbReference type="InterPro" id="IPR011129">
    <property type="entry name" value="CSD"/>
</dbReference>
<dbReference type="Proteomes" id="UP000092527">
    <property type="component" value="Unassembled WGS sequence"/>
</dbReference>
<protein>
    <recommendedName>
        <fullName evidence="9">Exoribonuclease 2</fullName>
        <ecNumber evidence="9">3.1.13.1</ecNumber>
    </recommendedName>
    <alternativeName>
        <fullName evidence="9">Exoribonuclease II</fullName>
        <shortName evidence="9">RNase II</shortName>
        <shortName evidence="9">Ribonuclease II</shortName>
    </alternativeName>
</protein>
<evidence type="ECO:0000256" key="5">
    <source>
        <dbReference type="ARBA" id="ARBA00022722"/>
    </source>
</evidence>
<dbReference type="InterPro" id="IPR003029">
    <property type="entry name" value="S1_domain"/>
</dbReference>
<feature type="domain" description="RNB" evidence="12">
    <location>
        <begin position="189"/>
        <end position="532"/>
    </location>
</feature>
<keyword evidence="7 9" id="KW-0269">Exonuclease</keyword>
<evidence type="ECO:0000256" key="7">
    <source>
        <dbReference type="ARBA" id="ARBA00022839"/>
    </source>
</evidence>
<dbReference type="InterPro" id="IPR022966">
    <property type="entry name" value="RNase_II/R_CS"/>
</dbReference>
<comment type="catalytic activity">
    <reaction evidence="1 9">
        <text>Exonucleolytic cleavage in the 3'- to 5'-direction to yield nucleoside 5'-phosphates.</text>
        <dbReference type="EC" id="3.1.13.1"/>
    </reaction>
</comment>
<dbReference type="EMBL" id="JTJU01000018">
    <property type="protein sequence ID" value="OBX11113.1"/>
    <property type="molecule type" value="Genomic_DNA"/>
</dbReference>
<name>A0AB36E3Y1_9PAST</name>
<dbReference type="SMART" id="SM00357">
    <property type="entry name" value="CSP"/>
    <property type="match status" value="1"/>
</dbReference>
<feature type="domain" description="S1 motif" evidence="10">
    <location>
        <begin position="574"/>
        <end position="658"/>
    </location>
</feature>
<dbReference type="InterPro" id="IPR050180">
    <property type="entry name" value="RNR_Ribonuclease"/>
</dbReference>
<accession>A0AB36E3Y1</accession>
<comment type="function">
    <text evidence="9">Involved in mRNA degradation. Hydrolyzes single-stranded polyribonucleotides processively in the 3' to 5' direction.</text>
</comment>
<evidence type="ECO:0000256" key="3">
    <source>
        <dbReference type="ARBA" id="ARBA00009925"/>
    </source>
</evidence>
<dbReference type="NCBIfam" id="TIGR00358">
    <property type="entry name" value="3_prime_RNase"/>
    <property type="match status" value="1"/>
</dbReference>
<evidence type="ECO:0000259" key="11">
    <source>
        <dbReference type="SMART" id="SM00357"/>
    </source>
</evidence>
<dbReference type="EC" id="3.1.13.1" evidence="9"/>
<dbReference type="GO" id="GO:0006402">
    <property type="term" value="P:mRNA catabolic process"/>
    <property type="evidence" value="ECO:0007669"/>
    <property type="project" value="UniProtKB-UniRule"/>
</dbReference>
<dbReference type="Pfam" id="PF00575">
    <property type="entry name" value="S1"/>
    <property type="match status" value="1"/>
</dbReference>
<dbReference type="InterPro" id="IPR011804">
    <property type="entry name" value="RNase_II"/>
</dbReference>
<gene>
    <name evidence="9" type="primary">rnb</name>
    <name evidence="13" type="ORF">QV09_03735</name>
</gene>
<evidence type="ECO:0000256" key="8">
    <source>
        <dbReference type="ARBA" id="ARBA00022884"/>
    </source>
</evidence>
<evidence type="ECO:0000256" key="1">
    <source>
        <dbReference type="ARBA" id="ARBA00001849"/>
    </source>
</evidence>
<dbReference type="InterPro" id="IPR012340">
    <property type="entry name" value="NA-bd_OB-fold"/>
</dbReference>
<dbReference type="SMART" id="SM00955">
    <property type="entry name" value="RNB"/>
    <property type="match status" value="1"/>
</dbReference>
<dbReference type="InterPro" id="IPR013223">
    <property type="entry name" value="RNase_B_OB_dom"/>
</dbReference>
<dbReference type="RefSeq" id="WP_066112658.1">
    <property type="nucleotide sequence ID" value="NZ_CP103875.1"/>
</dbReference>
<sequence>MFQDNPLLSQLKQQIRDSKPHIEGVVKATDKAYGFLEGEKKSYFIPPQAMKKVMHGDKIKAVIETVGDKEQAEPDSLIEPMLTRFIARVRFNKDNKLQLLVDHPNIKQSISANVHKKVTETLANGDWVVAELKTHPLRDDRFFFAQVTQFICHQDDPKTAWWVTLARHQQPRTVVAGLTTYPFEETEIRQDLTALDFVTIDSETTEDMDDALFITPIVQEGTQTGWKLAVAVADPTAYIPLDSQIETDAKQRCFTNYLPGFNIPMLPRELSDDLCSLVEGEKRPALVCFIETDLQGAVIAEPTFTLAWICSKAKLAYDAVSDYLEQLPNAWQPSNDTVKDQIEALHQFSLARITWRQQHAILFKDRPDYNFILADDGAITEIRADYRRIANRIVEECMIIANTCAAQFLTAHQAAGIFNTHSGFDKKFLPAASQFLLNHLANEQNQTELSQRYSVETLTTLAGYCQMQHDLDQQPQEYLETRLRRYLTFAEFKAEAAPHFGLGLNAYATWTSPIRKYCDMVNHRVIKAILSQQPLPQVEENVLVRLQEARKQNRLVERDIADWLYCIYLADKVAEKTVYQAQIVDITRGGLRVQLIENGASVFVPMSLLHDKKEEIEVNSDDIALYIQGKRHYQLADILSIQLIEVNLETRSIVGTPASEQ</sequence>
<keyword evidence="4 9" id="KW-0963">Cytoplasm</keyword>
<dbReference type="Pfam" id="PF17876">
    <property type="entry name" value="CSD2"/>
    <property type="match status" value="1"/>
</dbReference>
<evidence type="ECO:0000313" key="14">
    <source>
        <dbReference type="Proteomes" id="UP000092527"/>
    </source>
</evidence>
<evidence type="ECO:0000256" key="6">
    <source>
        <dbReference type="ARBA" id="ARBA00022801"/>
    </source>
</evidence>
<keyword evidence="8 9" id="KW-0694">RNA-binding</keyword>
<evidence type="ECO:0000256" key="2">
    <source>
        <dbReference type="ARBA" id="ARBA00004496"/>
    </source>
</evidence>
<dbReference type="GO" id="GO:0008859">
    <property type="term" value="F:exoribonuclease II activity"/>
    <property type="evidence" value="ECO:0007669"/>
    <property type="project" value="UniProtKB-UniRule"/>
</dbReference>
<organism evidence="13 14">
    <name type="scientific">Gallibacterium salpingitidis</name>
    <dbReference type="NCBI Taxonomy" id="505341"/>
    <lineage>
        <taxon>Bacteria</taxon>
        <taxon>Pseudomonadati</taxon>
        <taxon>Pseudomonadota</taxon>
        <taxon>Gammaproteobacteria</taxon>
        <taxon>Pasteurellales</taxon>
        <taxon>Pasteurellaceae</taxon>
        <taxon>Gallibacterium</taxon>
    </lineage>
</organism>
<dbReference type="NCBIfam" id="TIGR02062">
    <property type="entry name" value="RNase_B"/>
    <property type="match status" value="1"/>
</dbReference>
<proteinExistence type="inferred from homology"/>
<dbReference type="GO" id="GO:0003723">
    <property type="term" value="F:RNA binding"/>
    <property type="evidence" value="ECO:0007669"/>
    <property type="project" value="UniProtKB-KW"/>
</dbReference>
<dbReference type="Gene3D" id="2.40.50.640">
    <property type="match status" value="1"/>
</dbReference>
<dbReference type="AlphaFoldDB" id="A0AB36E3Y1"/>
<dbReference type="SUPFAM" id="SSF50249">
    <property type="entry name" value="Nucleic acid-binding proteins"/>
    <property type="match status" value="4"/>
</dbReference>
<feature type="domain" description="Cold-shock" evidence="11">
    <location>
        <begin position="23"/>
        <end position="78"/>
    </location>
</feature>
<dbReference type="PANTHER" id="PTHR23355:SF37">
    <property type="entry name" value="EXORIBONUCLEASE 2"/>
    <property type="match status" value="1"/>
</dbReference>
<reference evidence="13 14" key="1">
    <citation type="submission" date="2014-11" db="EMBL/GenBank/DDBJ databases">
        <title>Pan-genome of Gallibacterium spp.</title>
        <authorList>
            <person name="Kudirkiene E."/>
            <person name="Bojesen A.M."/>
        </authorList>
    </citation>
    <scope>NUCLEOTIDE SEQUENCE [LARGE SCALE GENOMIC DNA]</scope>
    <source>
        <strain evidence="13 14">18469/18</strain>
    </source>
</reference>
<dbReference type="SMART" id="SM00316">
    <property type="entry name" value="S1"/>
    <property type="match status" value="1"/>
</dbReference>
<dbReference type="PROSITE" id="PS01175">
    <property type="entry name" value="RIBONUCLEASE_II"/>
    <property type="match status" value="1"/>
</dbReference>
<comment type="caution">
    <text evidence="13">The sequence shown here is derived from an EMBL/GenBank/DDBJ whole genome shotgun (WGS) entry which is preliminary data.</text>
</comment>
<dbReference type="NCBIfam" id="NF003455">
    <property type="entry name" value="PRK05054.1"/>
    <property type="match status" value="1"/>
</dbReference>
<evidence type="ECO:0000256" key="9">
    <source>
        <dbReference type="HAMAP-Rule" id="MF_01036"/>
    </source>
</evidence>
<dbReference type="GO" id="GO:0005829">
    <property type="term" value="C:cytosol"/>
    <property type="evidence" value="ECO:0007669"/>
    <property type="project" value="UniProtKB-ARBA"/>
</dbReference>
<keyword evidence="5 9" id="KW-0540">Nuclease</keyword>
<evidence type="ECO:0000256" key="4">
    <source>
        <dbReference type="ARBA" id="ARBA00022490"/>
    </source>
</evidence>
<dbReference type="InterPro" id="IPR001900">
    <property type="entry name" value="RNase_II/R"/>
</dbReference>
<comment type="subcellular location">
    <subcellularLocation>
        <location evidence="2 9">Cytoplasm</location>
    </subcellularLocation>
</comment>
<evidence type="ECO:0000259" key="12">
    <source>
        <dbReference type="SMART" id="SM00955"/>
    </source>
</evidence>
<dbReference type="InterPro" id="IPR004476">
    <property type="entry name" value="RNase_II/RNase_R"/>
</dbReference>
<comment type="similarity">
    <text evidence="3 9">Belongs to the RNR ribonuclease family. RNase II subfamily.</text>
</comment>